<feature type="domain" description="N-acetyltransferase" evidence="1">
    <location>
        <begin position="2"/>
        <end position="146"/>
    </location>
</feature>
<dbReference type="Proteomes" id="UP000287872">
    <property type="component" value="Unassembled WGS sequence"/>
</dbReference>
<keyword evidence="2" id="KW-0808">Transferase</keyword>
<keyword evidence="3" id="KW-1185">Reference proteome</keyword>
<dbReference type="Pfam" id="PF13530">
    <property type="entry name" value="SCP2_2"/>
    <property type="match status" value="1"/>
</dbReference>
<dbReference type="InterPro" id="IPR000182">
    <property type="entry name" value="GNAT_dom"/>
</dbReference>
<organism evidence="2 3">
    <name type="scientific">Clostridium tagluense</name>
    <dbReference type="NCBI Taxonomy" id="360422"/>
    <lineage>
        <taxon>Bacteria</taxon>
        <taxon>Bacillati</taxon>
        <taxon>Bacillota</taxon>
        <taxon>Clostridia</taxon>
        <taxon>Eubacteriales</taxon>
        <taxon>Clostridiaceae</taxon>
        <taxon>Clostridium</taxon>
    </lineage>
</organism>
<dbReference type="InterPro" id="IPR051554">
    <property type="entry name" value="Acetyltransferase_Eis"/>
</dbReference>
<dbReference type="OrthoDB" id="2379505at2"/>
<dbReference type="InterPro" id="IPR036527">
    <property type="entry name" value="SCP2_sterol-bd_dom_sf"/>
</dbReference>
<dbReference type="PANTHER" id="PTHR37817:SF1">
    <property type="entry name" value="N-ACETYLTRANSFERASE EIS"/>
    <property type="match status" value="1"/>
</dbReference>
<protein>
    <submittedName>
        <fullName evidence="2">GCN5 family acetyltransferase</fullName>
    </submittedName>
</protein>
<dbReference type="Pfam" id="PF17668">
    <property type="entry name" value="Acetyltransf_17"/>
    <property type="match status" value="1"/>
</dbReference>
<evidence type="ECO:0000313" key="3">
    <source>
        <dbReference type="Proteomes" id="UP000287872"/>
    </source>
</evidence>
<dbReference type="InterPro" id="IPR025559">
    <property type="entry name" value="Eis_dom"/>
</dbReference>
<dbReference type="SUPFAM" id="SSF55729">
    <property type="entry name" value="Acyl-CoA N-acyltransferases (Nat)"/>
    <property type="match status" value="1"/>
</dbReference>
<reference evidence="2 3" key="1">
    <citation type="submission" date="2018-11" db="EMBL/GenBank/DDBJ databases">
        <title>Genome sequencing and assembly of Clostridium tagluense strain A121.</title>
        <authorList>
            <person name="Murakami T."/>
            <person name="Segawa T."/>
            <person name="Shcherbakova V.A."/>
            <person name="Mori H."/>
            <person name="Yoshimura Y."/>
        </authorList>
    </citation>
    <scope>NUCLEOTIDE SEQUENCE [LARGE SCALE GENOMIC DNA]</scope>
    <source>
        <strain evidence="2 3">A121</strain>
    </source>
</reference>
<dbReference type="GO" id="GO:0034069">
    <property type="term" value="F:aminoglycoside N-acetyltransferase activity"/>
    <property type="evidence" value="ECO:0007669"/>
    <property type="project" value="TreeGrafter"/>
</dbReference>
<dbReference type="PANTHER" id="PTHR37817">
    <property type="entry name" value="N-ACETYLTRANSFERASE EIS"/>
    <property type="match status" value="1"/>
</dbReference>
<dbReference type="AlphaFoldDB" id="A0A401UPX8"/>
<name>A0A401UPX8_9CLOT</name>
<dbReference type="Gene3D" id="3.40.630.30">
    <property type="match status" value="2"/>
</dbReference>
<dbReference type="PROSITE" id="PS51186">
    <property type="entry name" value="GNAT"/>
    <property type="match status" value="1"/>
</dbReference>
<dbReference type="RefSeq" id="WP_125003503.1">
    <property type="nucleotide sequence ID" value="NZ_BHYK01000019.1"/>
</dbReference>
<comment type="caution">
    <text evidence="2">The sequence shown here is derived from an EMBL/GenBank/DDBJ whole genome shotgun (WGS) entry which is preliminary data.</text>
</comment>
<dbReference type="Gene3D" id="3.30.1050.10">
    <property type="entry name" value="SCP2 sterol-binding domain"/>
    <property type="match status" value="1"/>
</dbReference>
<dbReference type="Pfam" id="PF13527">
    <property type="entry name" value="Acetyltransf_9"/>
    <property type="match status" value="1"/>
</dbReference>
<sequence length="412" mass="47303">MYSIKKLDNAQITDLAKIRANSFPAISVPLEKHAEIMNVQNEYDFMNFYGLFNEENLIGGMRLHDFKMNSLNQEIFAGGVGSVAVDLLHKKEKVALEIIKFFIYHYKERGASMVLLYPFRPDFYKKMGFGFGTSINQFKIKPCNLPKGNSKKNIKFLSKDDAEEMCKFYNSIANKTNGLMEKSPKEFNSLFNFESTKIVGYKVGNTILGYLVFHFRKGETGSFVVNDIFVSQMLFEDSEVFLELMTFLNSQSDQIRYVIINTQDENFRFALNDPRNNSDRLLVSLHHECSTQGTGIMYRVINIPKLFEDLKDHNFNNINCKLKLSILDSFIPENCGSYVIHFNNGNSLLVQSDDYDVELTMDIADFSSLITCAVDLKSLYKYGHVRLSDEGYLNTLNILFSSDEKPLCMTDF</sequence>
<dbReference type="InterPro" id="IPR016181">
    <property type="entry name" value="Acyl_CoA_acyltransferase"/>
</dbReference>
<dbReference type="GO" id="GO:0030649">
    <property type="term" value="P:aminoglycoside antibiotic catabolic process"/>
    <property type="evidence" value="ECO:0007669"/>
    <property type="project" value="TreeGrafter"/>
</dbReference>
<dbReference type="SUPFAM" id="SSF55718">
    <property type="entry name" value="SCP-like"/>
    <property type="match status" value="1"/>
</dbReference>
<evidence type="ECO:0000259" key="1">
    <source>
        <dbReference type="PROSITE" id="PS51186"/>
    </source>
</evidence>
<accession>A0A401UPX8</accession>
<proteinExistence type="predicted"/>
<dbReference type="InterPro" id="IPR041380">
    <property type="entry name" value="Acetyltransf_17"/>
</dbReference>
<gene>
    <name evidence="2" type="ORF">Ctaglu_31940</name>
</gene>
<evidence type="ECO:0000313" key="2">
    <source>
        <dbReference type="EMBL" id="GCD11571.1"/>
    </source>
</evidence>
<dbReference type="EMBL" id="BHYK01000019">
    <property type="protein sequence ID" value="GCD11571.1"/>
    <property type="molecule type" value="Genomic_DNA"/>
</dbReference>